<dbReference type="Proteomes" id="UP000595437">
    <property type="component" value="Chromosome 4"/>
</dbReference>
<evidence type="ECO:0000256" key="1">
    <source>
        <dbReference type="SAM" id="SignalP"/>
    </source>
</evidence>
<accession>A0A7T8KEI4</accession>
<keyword evidence="1" id="KW-0732">Signal</keyword>
<sequence length="69" mass="7668">MFLNILIIHFSLPLLDHHLCPFNPALPDEPSVHNLLDQCTNCSKALKRNPMCATDAPAFPISVPSATEW</sequence>
<proteinExistence type="predicted"/>
<organism evidence="2 3">
    <name type="scientific">Caligus rogercresseyi</name>
    <name type="common">Sea louse</name>
    <dbReference type="NCBI Taxonomy" id="217165"/>
    <lineage>
        <taxon>Eukaryota</taxon>
        <taxon>Metazoa</taxon>
        <taxon>Ecdysozoa</taxon>
        <taxon>Arthropoda</taxon>
        <taxon>Crustacea</taxon>
        <taxon>Multicrustacea</taxon>
        <taxon>Hexanauplia</taxon>
        <taxon>Copepoda</taxon>
        <taxon>Siphonostomatoida</taxon>
        <taxon>Caligidae</taxon>
        <taxon>Caligus</taxon>
    </lineage>
</organism>
<evidence type="ECO:0000313" key="3">
    <source>
        <dbReference type="Proteomes" id="UP000595437"/>
    </source>
</evidence>
<feature type="signal peptide" evidence="1">
    <location>
        <begin position="1"/>
        <end position="17"/>
    </location>
</feature>
<keyword evidence="3" id="KW-1185">Reference proteome</keyword>
<evidence type="ECO:0000313" key="2">
    <source>
        <dbReference type="EMBL" id="QQP54436.1"/>
    </source>
</evidence>
<protein>
    <submittedName>
        <fullName evidence="2">Uncharacterized protein</fullName>
    </submittedName>
</protein>
<dbReference type="AlphaFoldDB" id="A0A7T8KEI4"/>
<name>A0A7T8KEI4_CALRO</name>
<feature type="chain" id="PRO_5030693221" evidence="1">
    <location>
        <begin position="18"/>
        <end position="69"/>
    </location>
</feature>
<gene>
    <name evidence="2" type="ORF">FKW44_007269</name>
</gene>
<dbReference type="EMBL" id="CP045893">
    <property type="protein sequence ID" value="QQP54436.1"/>
    <property type="molecule type" value="Genomic_DNA"/>
</dbReference>
<reference evidence="3" key="1">
    <citation type="submission" date="2021-01" db="EMBL/GenBank/DDBJ databases">
        <title>Caligus Genome Assembly.</title>
        <authorList>
            <person name="Gallardo-Escarate C."/>
        </authorList>
    </citation>
    <scope>NUCLEOTIDE SEQUENCE [LARGE SCALE GENOMIC DNA]</scope>
</reference>